<dbReference type="GeneID" id="84805495"/>
<dbReference type="EMBL" id="AP019829">
    <property type="protein sequence ID" value="BBM42618.1"/>
    <property type="molecule type" value="Genomic_DNA"/>
</dbReference>
<dbReference type="Gene3D" id="3.30.360.10">
    <property type="entry name" value="Dihydrodipicolinate Reductase, domain 2"/>
    <property type="match status" value="1"/>
</dbReference>
<dbReference type="KEGG" id="lwd:JCM16777_0867"/>
<organism evidence="2 3">
    <name type="scientific">Leptotrichia wadei</name>
    <dbReference type="NCBI Taxonomy" id="157687"/>
    <lineage>
        <taxon>Bacteria</taxon>
        <taxon>Fusobacteriati</taxon>
        <taxon>Fusobacteriota</taxon>
        <taxon>Fusobacteriia</taxon>
        <taxon>Fusobacteriales</taxon>
        <taxon>Leptotrichiaceae</taxon>
        <taxon>Leptotrichia</taxon>
    </lineage>
</organism>
<protein>
    <submittedName>
        <fullName evidence="2">NAD(P)-dependent oxidoreductase</fullName>
    </submittedName>
</protein>
<sequence>MYGTRGCFIKETEDRQEEHLKLFYMPYHPDFGIDSPKHYGTLIYYDNKENYHEEKVISERGDYGRVYDDLYEAIKNGKEKTIKDEEILYQIKILEEGSKNLK</sequence>
<dbReference type="AlphaFoldDB" id="A0A7U6LA43"/>
<name>A0A7U6LA43_9FUSO</name>
<gene>
    <name evidence="2" type="ORF">JCM16777_0867</name>
</gene>
<proteinExistence type="predicted"/>
<evidence type="ECO:0000313" key="3">
    <source>
        <dbReference type="Proteomes" id="UP000321943"/>
    </source>
</evidence>
<evidence type="ECO:0000313" key="2">
    <source>
        <dbReference type="EMBL" id="BBM42618.1"/>
    </source>
</evidence>
<dbReference type="Pfam" id="PF02894">
    <property type="entry name" value="GFO_IDH_MocA_C"/>
    <property type="match status" value="1"/>
</dbReference>
<feature type="domain" description="Gfo/Idh/MocA-like oxidoreductase C-terminal" evidence="1">
    <location>
        <begin position="2"/>
        <end position="95"/>
    </location>
</feature>
<evidence type="ECO:0000259" key="1">
    <source>
        <dbReference type="Pfam" id="PF02894"/>
    </source>
</evidence>
<dbReference type="Gene3D" id="3.40.50.720">
    <property type="entry name" value="NAD(P)-binding Rossmann-like Domain"/>
    <property type="match status" value="1"/>
</dbReference>
<accession>A0A7U6LA43</accession>
<reference evidence="2 3" key="1">
    <citation type="submission" date="2019-07" db="EMBL/GenBank/DDBJ databases">
        <title>Complete Genome Sequence of Leptotrichia wadei Strain JCM16777.</title>
        <authorList>
            <person name="Watanabe S."/>
            <person name="Cui L."/>
        </authorList>
    </citation>
    <scope>NUCLEOTIDE SEQUENCE [LARGE SCALE GENOMIC DNA]</scope>
    <source>
        <strain evidence="2 3">JCM16777</strain>
    </source>
</reference>
<dbReference type="Proteomes" id="UP000321943">
    <property type="component" value="Chromosome"/>
</dbReference>
<dbReference type="RefSeq" id="WP_232058530.1">
    <property type="nucleotide sequence ID" value="NZ_AP019829.2"/>
</dbReference>
<dbReference type="InterPro" id="IPR004104">
    <property type="entry name" value="Gfo/Idh/MocA-like_OxRdtase_C"/>
</dbReference>